<keyword evidence="3" id="KW-0050">Antiport</keyword>
<feature type="transmembrane region" description="Helical" evidence="10">
    <location>
        <begin position="61"/>
        <end position="85"/>
    </location>
</feature>
<evidence type="ECO:0000256" key="5">
    <source>
        <dbReference type="ARBA" id="ARBA00022692"/>
    </source>
</evidence>
<organism evidence="11 12">
    <name type="scientific">Paraburkholderia piptadeniae</name>
    <dbReference type="NCBI Taxonomy" id="1701573"/>
    <lineage>
        <taxon>Bacteria</taxon>
        <taxon>Pseudomonadati</taxon>
        <taxon>Pseudomonadota</taxon>
        <taxon>Betaproteobacteria</taxon>
        <taxon>Burkholderiales</taxon>
        <taxon>Burkholderiaceae</taxon>
        <taxon>Paraburkholderia</taxon>
    </lineage>
</organism>
<gene>
    <name evidence="11" type="ORF">BN2476_350132</name>
</gene>
<dbReference type="InterPro" id="IPR002528">
    <property type="entry name" value="MATE_fam"/>
</dbReference>
<keyword evidence="7" id="KW-0406">Ion transport</keyword>
<proteinExistence type="predicted"/>
<evidence type="ECO:0000256" key="10">
    <source>
        <dbReference type="SAM" id="Phobius"/>
    </source>
</evidence>
<dbReference type="GO" id="GO:0015297">
    <property type="term" value="F:antiporter activity"/>
    <property type="evidence" value="ECO:0007669"/>
    <property type="project" value="UniProtKB-KW"/>
</dbReference>
<evidence type="ECO:0000256" key="1">
    <source>
        <dbReference type="ARBA" id="ARBA00004429"/>
    </source>
</evidence>
<name>A0A1N7S7U6_9BURK</name>
<evidence type="ECO:0000313" key="11">
    <source>
        <dbReference type="EMBL" id="SIT43485.1"/>
    </source>
</evidence>
<evidence type="ECO:0000256" key="4">
    <source>
        <dbReference type="ARBA" id="ARBA00022475"/>
    </source>
</evidence>
<evidence type="ECO:0000256" key="6">
    <source>
        <dbReference type="ARBA" id="ARBA00022989"/>
    </source>
</evidence>
<reference evidence="11" key="1">
    <citation type="submission" date="2016-12" db="EMBL/GenBank/DDBJ databases">
        <authorList>
            <person name="Moulin L."/>
        </authorList>
    </citation>
    <scope>NUCLEOTIDE SEQUENCE [LARGE SCALE GENOMIC DNA]</scope>
    <source>
        <strain evidence="11">STM 7183</strain>
    </source>
</reference>
<dbReference type="GO" id="GO:0005886">
    <property type="term" value="C:plasma membrane"/>
    <property type="evidence" value="ECO:0007669"/>
    <property type="project" value="UniProtKB-SubCell"/>
</dbReference>
<accession>A0A1N7S7U6</accession>
<feature type="transmembrane region" description="Helical" evidence="10">
    <location>
        <begin position="322"/>
        <end position="341"/>
    </location>
</feature>
<comment type="subcellular location">
    <subcellularLocation>
        <location evidence="1">Cell inner membrane</location>
        <topology evidence="1">Multi-pass membrane protein</topology>
    </subcellularLocation>
</comment>
<feature type="transmembrane region" description="Helical" evidence="10">
    <location>
        <begin position="20"/>
        <end position="41"/>
    </location>
</feature>
<dbReference type="CDD" id="cd13131">
    <property type="entry name" value="MATE_NorM_like"/>
    <property type="match status" value="1"/>
</dbReference>
<dbReference type="Proteomes" id="UP000195569">
    <property type="component" value="Unassembled WGS sequence"/>
</dbReference>
<dbReference type="PANTHER" id="PTHR43298">
    <property type="entry name" value="MULTIDRUG RESISTANCE PROTEIN NORM-RELATED"/>
    <property type="match status" value="1"/>
</dbReference>
<dbReference type="Pfam" id="PF01554">
    <property type="entry name" value="MatE"/>
    <property type="match status" value="2"/>
</dbReference>
<feature type="transmembrane region" description="Helical" evidence="10">
    <location>
        <begin position="384"/>
        <end position="409"/>
    </location>
</feature>
<evidence type="ECO:0000256" key="9">
    <source>
        <dbReference type="ARBA" id="ARBA00031636"/>
    </source>
</evidence>
<keyword evidence="4" id="KW-1003">Cell membrane</keyword>
<feature type="transmembrane region" description="Helical" evidence="10">
    <location>
        <begin position="164"/>
        <end position="185"/>
    </location>
</feature>
<feature type="transmembrane region" description="Helical" evidence="10">
    <location>
        <begin position="353"/>
        <end position="372"/>
    </location>
</feature>
<feature type="transmembrane region" description="Helical" evidence="10">
    <location>
        <begin position="244"/>
        <end position="268"/>
    </location>
</feature>
<feature type="transmembrane region" description="Helical" evidence="10">
    <location>
        <begin position="429"/>
        <end position="448"/>
    </location>
</feature>
<dbReference type="GO" id="GO:0006811">
    <property type="term" value="P:monoatomic ion transport"/>
    <property type="evidence" value="ECO:0007669"/>
    <property type="project" value="UniProtKB-KW"/>
</dbReference>
<evidence type="ECO:0000256" key="8">
    <source>
        <dbReference type="ARBA" id="ARBA00023136"/>
    </source>
</evidence>
<dbReference type="EMBL" id="CYGY02000035">
    <property type="protein sequence ID" value="SIT43485.1"/>
    <property type="molecule type" value="Genomic_DNA"/>
</dbReference>
<feature type="transmembrane region" description="Helical" evidence="10">
    <location>
        <begin position="288"/>
        <end position="310"/>
    </location>
</feature>
<dbReference type="InterPro" id="IPR050222">
    <property type="entry name" value="MATE_MdtK"/>
</dbReference>
<sequence>MAPEETRLTMFADVRKIAGLAWPVLIGQLAIIAFGVIDTAMVGRYSATDLAALGLGSSIYISVYIGLTGILTALQPIAGQLYGAARYDEIGEEVRQALWLAFALAVIGFLILYFPRPLLQLARAPEALRERTVSYLQIVAFGLPASLAFRVYSSLTNAVGQPRLVMILQIGALMLKLPLNTWLIFGGLGVPALGGPGCALASTLINWALAVVGMLAMTKLDVFRPFAIFAHFCRPVWRRQAAQLKLGIPMGLSYLIEVTSYTFMALFIARFGTTTLAGHQIAGNIGAVLYMTPLSIGIATSTLVAQALGAHRYEAARTLARHGIAMAVAIACGYGVIVLALRPLIIAGYTPDARVVAAAMPLVLIVVFYHLCDALQITSAFVLRAYRVAVVPTVIYAVALWGVGLGGGYALGFDVGGWVPASFTGARGFWLANTASLAIAGVGLAFYLRWISKQSVRMGAQMQADSAA</sequence>
<feature type="transmembrane region" description="Helical" evidence="10">
    <location>
        <begin position="134"/>
        <end position="152"/>
    </location>
</feature>
<keyword evidence="6 10" id="KW-1133">Transmembrane helix</keyword>
<keyword evidence="5 10" id="KW-0812">Transmembrane</keyword>
<dbReference type="PANTHER" id="PTHR43298:SF2">
    <property type="entry name" value="FMN_FAD EXPORTER YEEO-RELATED"/>
    <property type="match status" value="1"/>
</dbReference>
<keyword evidence="8 10" id="KW-0472">Membrane</keyword>
<comment type="caution">
    <text evidence="11">The sequence shown here is derived from an EMBL/GenBank/DDBJ whole genome shotgun (WGS) entry which is preliminary data.</text>
</comment>
<dbReference type="AlphaFoldDB" id="A0A1N7S7U6"/>
<evidence type="ECO:0000256" key="3">
    <source>
        <dbReference type="ARBA" id="ARBA00022449"/>
    </source>
</evidence>
<evidence type="ECO:0000313" key="12">
    <source>
        <dbReference type="Proteomes" id="UP000195569"/>
    </source>
</evidence>
<evidence type="ECO:0000256" key="7">
    <source>
        <dbReference type="ARBA" id="ARBA00023065"/>
    </source>
</evidence>
<protein>
    <recommendedName>
        <fullName evidence="9">Multidrug-efflux transporter</fullName>
    </recommendedName>
</protein>
<keyword evidence="12" id="KW-1185">Reference proteome</keyword>
<dbReference type="InterPro" id="IPR048279">
    <property type="entry name" value="MdtK-like"/>
</dbReference>
<evidence type="ECO:0000256" key="2">
    <source>
        <dbReference type="ARBA" id="ARBA00022448"/>
    </source>
</evidence>
<dbReference type="NCBIfam" id="TIGR00797">
    <property type="entry name" value="matE"/>
    <property type="match status" value="1"/>
</dbReference>
<feature type="transmembrane region" description="Helical" evidence="10">
    <location>
        <begin position="97"/>
        <end position="114"/>
    </location>
</feature>
<dbReference type="GO" id="GO:0042910">
    <property type="term" value="F:xenobiotic transmembrane transporter activity"/>
    <property type="evidence" value="ECO:0007669"/>
    <property type="project" value="InterPro"/>
</dbReference>
<keyword evidence="2" id="KW-0813">Transport</keyword>
<dbReference type="PIRSF" id="PIRSF006603">
    <property type="entry name" value="DinF"/>
    <property type="match status" value="1"/>
</dbReference>